<comment type="caution">
    <text evidence="1">The sequence shown here is derived from an EMBL/GenBank/DDBJ whole genome shotgun (WGS) entry which is preliminary data.</text>
</comment>
<evidence type="ECO:0000313" key="2">
    <source>
        <dbReference type="Proteomes" id="UP000314294"/>
    </source>
</evidence>
<dbReference type="EMBL" id="SRLO01017447">
    <property type="protein sequence ID" value="TNN23759.1"/>
    <property type="molecule type" value="Genomic_DNA"/>
</dbReference>
<dbReference type="OrthoDB" id="8952497at2759"/>
<gene>
    <name evidence="1" type="ORF">EYF80_066120</name>
</gene>
<reference evidence="1 2" key="1">
    <citation type="submission" date="2019-03" db="EMBL/GenBank/DDBJ databases">
        <title>First draft genome of Liparis tanakae, snailfish: a comprehensive survey of snailfish specific genes.</title>
        <authorList>
            <person name="Kim W."/>
            <person name="Song I."/>
            <person name="Jeong J.-H."/>
            <person name="Kim D."/>
            <person name="Kim S."/>
            <person name="Ryu S."/>
            <person name="Song J.Y."/>
            <person name="Lee S.K."/>
        </authorList>
    </citation>
    <scope>NUCLEOTIDE SEQUENCE [LARGE SCALE GENOMIC DNA]</scope>
    <source>
        <tissue evidence="1">Muscle</tissue>
    </source>
</reference>
<dbReference type="SUPFAM" id="SSF52266">
    <property type="entry name" value="SGNH hydrolase"/>
    <property type="match status" value="1"/>
</dbReference>
<accession>A0A4Z2E4T1</accession>
<organism evidence="1 2">
    <name type="scientific">Liparis tanakae</name>
    <name type="common">Tanaka's snailfish</name>
    <dbReference type="NCBI Taxonomy" id="230148"/>
    <lineage>
        <taxon>Eukaryota</taxon>
        <taxon>Metazoa</taxon>
        <taxon>Chordata</taxon>
        <taxon>Craniata</taxon>
        <taxon>Vertebrata</taxon>
        <taxon>Euteleostomi</taxon>
        <taxon>Actinopterygii</taxon>
        <taxon>Neopterygii</taxon>
        <taxon>Teleostei</taxon>
        <taxon>Neoteleostei</taxon>
        <taxon>Acanthomorphata</taxon>
        <taxon>Eupercaria</taxon>
        <taxon>Perciformes</taxon>
        <taxon>Cottioidei</taxon>
        <taxon>Cottales</taxon>
        <taxon>Liparidae</taxon>
        <taxon>Liparis</taxon>
    </lineage>
</organism>
<keyword evidence="2" id="KW-1185">Reference proteome</keyword>
<protein>
    <submittedName>
        <fullName evidence="1">Uncharacterized protein</fullName>
    </submittedName>
</protein>
<dbReference type="Proteomes" id="UP000314294">
    <property type="component" value="Unassembled WGS sequence"/>
</dbReference>
<name>A0A4Z2E4T1_9TELE</name>
<proteinExistence type="predicted"/>
<sequence length="194" mass="21501">MFILFSLSIHNRFWNRASSCCEVLANFQLHAKATQVAPSDRVPRQEGTSHLRSIVDGFVETPADLSVGVLSVPGACARHLLTEVRNAVVQRPPDVVVLLAPGNDLTGSRTVAAAGADFAKLLHCLLGRWTEVRYPIHYVGVYVIMLSVTFGEINFLNIYRLSCWISLQGVMYRSHCKASYVPSIARQLQLPVCY</sequence>
<evidence type="ECO:0000313" key="1">
    <source>
        <dbReference type="EMBL" id="TNN23759.1"/>
    </source>
</evidence>
<dbReference type="AlphaFoldDB" id="A0A4Z2E4T1"/>